<organism evidence="1 2">
    <name type="scientific">Saguinus oedipus</name>
    <name type="common">Cotton-top tamarin</name>
    <name type="synonym">Oedipomidas oedipus</name>
    <dbReference type="NCBI Taxonomy" id="9490"/>
    <lineage>
        <taxon>Eukaryota</taxon>
        <taxon>Metazoa</taxon>
        <taxon>Chordata</taxon>
        <taxon>Craniata</taxon>
        <taxon>Vertebrata</taxon>
        <taxon>Euteleostomi</taxon>
        <taxon>Mammalia</taxon>
        <taxon>Eutheria</taxon>
        <taxon>Euarchontoglires</taxon>
        <taxon>Primates</taxon>
        <taxon>Haplorrhini</taxon>
        <taxon>Platyrrhini</taxon>
        <taxon>Cebidae</taxon>
        <taxon>Callitrichinae</taxon>
        <taxon>Saguinus</taxon>
    </lineage>
</organism>
<accession>A0ABQ9VJ25</accession>
<dbReference type="Proteomes" id="UP001266305">
    <property type="component" value="Unassembled WGS sequence"/>
</dbReference>
<proteinExistence type="predicted"/>
<evidence type="ECO:0000313" key="2">
    <source>
        <dbReference type="Proteomes" id="UP001266305"/>
    </source>
</evidence>
<comment type="caution">
    <text evidence="1">The sequence shown here is derived from an EMBL/GenBank/DDBJ whole genome shotgun (WGS) entry which is preliminary data.</text>
</comment>
<dbReference type="EMBL" id="JASSZA010000006">
    <property type="protein sequence ID" value="KAK2108337.1"/>
    <property type="molecule type" value="Genomic_DNA"/>
</dbReference>
<evidence type="ECO:0000313" key="1">
    <source>
        <dbReference type="EMBL" id="KAK2108337.1"/>
    </source>
</evidence>
<reference evidence="1 2" key="1">
    <citation type="submission" date="2023-05" db="EMBL/GenBank/DDBJ databases">
        <title>B98-5 Cell Line De Novo Hybrid Assembly: An Optical Mapping Approach.</title>
        <authorList>
            <person name="Kananen K."/>
            <person name="Auerbach J.A."/>
            <person name="Kautto E."/>
            <person name="Blachly J.S."/>
        </authorList>
    </citation>
    <scope>NUCLEOTIDE SEQUENCE [LARGE SCALE GENOMIC DNA]</scope>
    <source>
        <strain evidence="1">B95-8</strain>
        <tissue evidence="1">Cell line</tissue>
    </source>
</reference>
<sequence>MPITSYFPIFINPERKELLNESVGPFMPFLPPNAHQVVLNRFILGLHFKDLVCFVNLDVNKDECSTEHLQQVTLETQAIQELITRTIQLDFICK</sequence>
<name>A0ABQ9VJ25_SAGOE</name>
<keyword evidence="2" id="KW-1185">Reference proteome</keyword>
<protein>
    <submittedName>
        <fullName evidence="1">Uncharacterized protein</fullName>
    </submittedName>
</protein>
<gene>
    <name evidence="1" type="ORF">P7K49_013502</name>
</gene>